<accession>A0A0L0VYH9</accession>
<dbReference type="PANTHER" id="PTHR33129">
    <property type="entry name" value="PROTEIN KINASE DOMAIN-CONTAINING PROTEIN-RELATED"/>
    <property type="match status" value="1"/>
</dbReference>
<evidence type="ECO:0000313" key="3">
    <source>
        <dbReference type="Proteomes" id="UP000054564"/>
    </source>
</evidence>
<feature type="compositionally biased region" description="Polar residues" evidence="1">
    <location>
        <begin position="14"/>
        <end position="26"/>
    </location>
</feature>
<organism evidence="2 3">
    <name type="scientific">Puccinia striiformis f. sp. tritici PST-78</name>
    <dbReference type="NCBI Taxonomy" id="1165861"/>
    <lineage>
        <taxon>Eukaryota</taxon>
        <taxon>Fungi</taxon>
        <taxon>Dikarya</taxon>
        <taxon>Basidiomycota</taxon>
        <taxon>Pucciniomycotina</taxon>
        <taxon>Pucciniomycetes</taxon>
        <taxon>Pucciniales</taxon>
        <taxon>Pucciniaceae</taxon>
        <taxon>Puccinia</taxon>
    </lineage>
</organism>
<feature type="compositionally biased region" description="Low complexity" evidence="1">
    <location>
        <begin position="1"/>
        <end position="13"/>
    </location>
</feature>
<sequence>MNAGSAQAAGSSSKLDSTSVGGSSTRVIDPTSEFRPLEHATTDSCNSTKSQAEALISDSSLAEQAVQLSPCDVRVIPLIAERLAPIASASASQLSDRQLIIQHLVPLFVVKLNLAPETSHVVNGIPTRIWVSLTAPGTTCLVNGKLNVEEDIVRFWKNLPEATLVGEGEGQYLELKDSHVLGNRELGQRFLVRPIYKELCDLFERNSSVKHKWVVTGTPGIEKTFFSAYYLWIAACEKRTVVWQPFQSPQNPTSTYLMTSGGVEWLANTCQEFLDAHANPETIYIVDGRTPLESEAWTLLVTPPLKEHYK</sequence>
<comment type="caution">
    <text evidence="2">The sequence shown here is derived from an EMBL/GenBank/DDBJ whole genome shotgun (WGS) entry which is preliminary data.</text>
</comment>
<proteinExistence type="predicted"/>
<gene>
    <name evidence="2" type="ORF">PSTG_02665</name>
</gene>
<evidence type="ECO:0000256" key="1">
    <source>
        <dbReference type="SAM" id="MobiDB-lite"/>
    </source>
</evidence>
<dbReference type="PANTHER" id="PTHR33129:SF1">
    <property type="entry name" value="ATP-BINDING PROTEIN"/>
    <property type="match status" value="1"/>
</dbReference>
<dbReference type="STRING" id="1165861.A0A0L0VYH9"/>
<keyword evidence="3" id="KW-1185">Reference proteome</keyword>
<dbReference type="EMBL" id="AJIL01000013">
    <property type="protein sequence ID" value="KNF04323.1"/>
    <property type="molecule type" value="Genomic_DNA"/>
</dbReference>
<feature type="region of interest" description="Disordered" evidence="1">
    <location>
        <begin position="1"/>
        <end position="48"/>
    </location>
</feature>
<dbReference type="InterPro" id="IPR052980">
    <property type="entry name" value="Crinkler_effector"/>
</dbReference>
<dbReference type="AlphaFoldDB" id="A0A0L0VYH9"/>
<name>A0A0L0VYH9_9BASI</name>
<dbReference type="Proteomes" id="UP000054564">
    <property type="component" value="Unassembled WGS sequence"/>
</dbReference>
<protein>
    <submittedName>
        <fullName evidence="2">Uncharacterized protein</fullName>
    </submittedName>
</protein>
<reference evidence="3" key="1">
    <citation type="submission" date="2014-03" db="EMBL/GenBank/DDBJ databases">
        <title>The Genome Sequence of Puccinia striiformis f. sp. tritici PST-78.</title>
        <authorList>
            <consortium name="The Broad Institute Genome Sequencing Platform"/>
            <person name="Cuomo C."/>
            <person name="Hulbert S."/>
            <person name="Chen X."/>
            <person name="Walker B."/>
            <person name="Young S.K."/>
            <person name="Zeng Q."/>
            <person name="Gargeya S."/>
            <person name="Fitzgerald M."/>
            <person name="Haas B."/>
            <person name="Abouelleil A."/>
            <person name="Alvarado L."/>
            <person name="Arachchi H.M."/>
            <person name="Berlin A.M."/>
            <person name="Chapman S.B."/>
            <person name="Goldberg J."/>
            <person name="Griggs A."/>
            <person name="Gujja S."/>
            <person name="Hansen M."/>
            <person name="Howarth C."/>
            <person name="Imamovic A."/>
            <person name="Larimer J."/>
            <person name="McCowan C."/>
            <person name="Montmayeur A."/>
            <person name="Murphy C."/>
            <person name="Neiman D."/>
            <person name="Pearson M."/>
            <person name="Priest M."/>
            <person name="Roberts A."/>
            <person name="Saif S."/>
            <person name="Shea T."/>
            <person name="Sisk P."/>
            <person name="Sykes S."/>
            <person name="Wortman J."/>
            <person name="Nusbaum C."/>
            <person name="Birren B."/>
        </authorList>
    </citation>
    <scope>NUCLEOTIDE SEQUENCE [LARGE SCALE GENOMIC DNA]</scope>
    <source>
        <strain evidence="3">race PST-78</strain>
    </source>
</reference>
<evidence type="ECO:0000313" key="2">
    <source>
        <dbReference type="EMBL" id="KNF04323.1"/>
    </source>
</evidence>